<gene>
    <name evidence="2" type="ORF">C2I19_17065</name>
</gene>
<proteinExistence type="predicted"/>
<keyword evidence="3" id="KW-1185">Reference proteome</keyword>
<organism evidence="2 3">
    <name type="scientific">Chromobacterium alticapitis</name>
    <dbReference type="NCBI Taxonomy" id="2073169"/>
    <lineage>
        <taxon>Bacteria</taxon>
        <taxon>Pseudomonadati</taxon>
        <taxon>Pseudomonadota</taxon>
        <taxon>Betaproteobacteria</taxon>
        <taxon>Neisseriales</taxon>
        <taxon>Chromobacteriaceae</taxon>
        <taxon>Chromobacterium</taxon>
    </lineage>
</organism>
<dbReference type="Proteomes" id="UP000237082">
    <property type="component" value="Unassembled WGS sequence"/>
</dbReference>
<evidence type="ECO:0000259" key="1">
    <source>
        <dbReference type="Pfam" id="PF09346"/>
    </source>
</evidence>
<feature type="domain" description="Knr4/Smi1-like" evidence="1">
    <location>
        <begin position="34"/>
        <end position="157"/>
    </location>
</feature>
<dbReference type="Pfam" id="PF09346">
    <property type="entry name" value="SMI1_KNR4"/>
    <property type="match status" value="1"/>
</dbReference>
<reference evidence="3" key="1">
    <citation type="submission" date="2018-02" db="EMBL/GenBank/DDBJ databases">
        <authorList>
            <person name="O'Hara-Hanley K."/>
            <person name="Soby S."/>
        </authorList>
    </citation>
    <scope>NUCLEOTIDE SEQUENCE [LARGE SCALE GENOMIC DNA]</scope>
    <source>
        <strain evidence="3">MWU14-2602</strain>
    </source>
</reference>
<dbReference type="Gene3D" id="3.40.1580.10">
    <property type="entry name" value="SMI1/KNR4-like"/>
    <property type="match status" value="1"/>
</dbReference>
<dbReference type="InterPro" id="IPR018958">
    <property type="entry name" value="Knr4/Smi1-like_dom"/>
</dbReference>
<protein>
    <recommendedName>
        <fullName evidence="1">Knr4/Smi1-like domain-containing protein</fullName>
    </recommendedName>
</protein>
<dbReference type="SUPFAM" id="SSF160631">
    <property type="entry name" value="SMI1/KNR4-like"/>
    <property type="match status" value="1"/>
</dbReference>
<dbReference type="EMBL" id="PQWB01000096">
    <property type="protein sequence ID" value="POZ60784.1"/>
    <property type="molecule type" value="Genomic_DNA"/>
</dbReference>
<evidence type="ECO:0000313" key="2">
    <source>
        <dbReference type="EMBL" id="POZ60784.1"/>
    </source>
</evidence>
<sequence length="194" mass="21562">MVAEIISSLTALGYRPLKGALDKPLNCIELDDQIKSALPDDYCAFLSAFPETGVFDKQIVFSALEKSPWAADGKEVLEVLYASCSDKNNDLLTLRTQYAEQLPAHFFVIGQVTGANLVCIDLRNESRGKVYVWDHEHIDDAHGGLYWVANDFSAFVDLLHVSEQATTIASPKLVRMELSDVLKARVAELMKNKK</sequence>
<comment type="caution">
    <text evidence="2">The sequence shown here is derived from an EMBL/GenBank/DDBJ whole genome shotgun (WGS) entry which is preliminary data.</text>
</comment>
<dbReference type="AlphaFoldDB" id="A0A2S5DCL7"/>
<accession>A0A2S5DCL7</accession>
<dbReference type="InterPro" id="IPR037883">
    <property type="entry name" value="Knr4/Smi1-like_sf"/>
</dbReference>
<name>A0A2S5DCL7_9NEIS</name>
<evidence type="ECO:0000313" key="3">
    <source>
        <dbReference type="Proteomes" id="UP000237082"/>
    </source>
</evidence>